<dbReference type="InterPro" id="IPR051490">
    <property type="entry name" value="THEM6_lcsJ_thioesterase"/>
</dbReference>
<dbReference type="EMBL" id="CP029353">
    <property type="protein sequence ID" value="AWK86878.1"/>
    <property type="molecule type" value="Genomic_DNA"/>
</dbReference>
<dbReference type="PANTHER" id="PTHR12475:SF4">
    <property type="entry name" value="PROTEIN THEM6"/>
    <property type="match status" value="1"/>
</dbReference>
<name>A0A2S2CQW6_9PROT</name>
<dbReference type="AlphaFoldDB" id="A0A2S2CQW6"/>
<keyword evidence="2" id="KW-1185">Reference proteome</keyword>
<protein>
    <submittedName>
        <fullName evidence="1">Thioesterase</fullName>
    </submittedName>
</protein>
<dbReference type="KEGG" id="azz:DEW08_12145"/>
<organism evidence="1 2">
    <name type="scientific">Azospirillum thermophilum</name>
    <dbReference type="NCBI Taxonomy" id="2202148"/>
    <lineage>
        <taxon>Bacteria</taxon>
        <taxon>Pseudomonadati</taxon>
        <taxon>Pseudomonadota</taxon>
        <taxon>Alphaproteobacteria</taxon>
        <taxon>Rhodospirillales</taxon>
        <taxon>Azospirillaceae</taxon>
        <taxon>Azospirillum</taxon>
    </lineage>
</organism>
<dbReference type="CDD" id="cd00586">
    <property type="entry name" value="4HBT"/>
    <property type="match status" value="1"/>
</dbReference>
<sequence length="172" mass="19212">MNLLFRLMAVLVAALAGRRVGLLDATRLSMRVWPTDLDVNMHMTNARYLSLMDLGRIDLMIRTGMAPLILKNRWQPVIGAANVRFRRSLRPFQRFTLVSRVLCWDEKYVFMEHRMETAEGTAAVAVMQGAFIHRGTVVPPAAVLGALGVAVESPPMPDFVVAWREQPLPAAA</sequence>
<dbReference type="Proteomes" id="UP000245629">
    <property type="component" value="Chromosome 2"/>
</dbReference>
<dbReference type="InterPro" id="IPR029069">
    <property type="entry name" value="HotDog_dom_sf"/>
</dbReference>
<proteinExistence type="predicted"/>
<evidence type="ECO:0000313" key="2">
    <source>
        <dbReference type="Proteomes" id="UP000245629"/>
    </source>
</evidence>
<evidence type="ECO:0000313" key="1">
    <source>
        <dbReference type="EMBL" id="AWK86878.1"/>
    </source>
</evidence>
<dbReference type="RefSeq" id="WP_109327438.1">
    <property type="nucleotide sequence ID" value="NZ_CP029353.1"/>
</dbReference>
<dbReference type="Pfam" id="PF13279">
    <property type="entry name" value="4HBT_2"/>
    <property type="match status" value="1"/>
</dbReference>
<reference evidence="2" key="1">
    <citation type="submission" date="2018-05" db="EMBL/GenBank/DDBJ databases">
        <title>Azospirillum thermophila sp. nov., a novel isolated from hot spring.</title>
        <authorList>
            <person name="Zhao Z."/>
        </authorList>
    </citation>
    <scope>NUCLEOTIDE SEQUENCE [LARGE SCALE GENOMIC DNA]</scope>
    <source>
        <strain evidence="2">CFH 70021</strain>
    </source>
</reference>
<accession>A0A2S2CQW6</accession>
<dbReference type="Gene3D" id="3.10.129.10">
    <property type="entry name" value="Hotdog Thioesterase"/>
    <property type="match status" value="1"/>
</dbReference>
<gene>
    <name evidence="1" type="ORF">DEW08_12145</name>
</gene>
<dbReference type="OrthoDB" id="3727779at2"/>
<dbReference type="PANTHER" id="PTHR12475">
    <property type="match status" value="1"/>
</dbReference>
<dbReference type="SUPFAM" id="SSF54637">
    <property type="entry name" value="Thioesterase/thiol ester dehydrase-isomerase"/>
    <property type="match status" value="1"/>
</dbReference>